<evidence type="ECO:0000256" key="1">
    <source>
        <dbReference type="SAM" id="MobiDB-lite"/>
    </source>
</evidence>
<feature type="region of interest" description="Disordered" evidence="1">
    <location>
        <begin position="158"/>
        <end position="181"/>
    </location>
</feature>
<dbReference type="SMART" id="SM00347">
    <property type="entry name" value="HTH_MARR"/>
    <property type="match status" value="1"/>
</dbReference>
<sequence length="181" mass="20256">MSRTKLRAELMQELEHAVRRASAQGVIFGQTVADRAGISNSDMDCLDFLLLEGRVTAGRLAEITGLTTGAITGVVDRLEKAGFVRRERDADDRRKVFITPIPENIAKFGKLYEHMQRAMLKAWEAYSDAELRLLLRFATQSYHTMLAATAELKAMIEAPKEKRAKEPAKERAKATKPVRAP</sequence>
<proteinExistence type="predicted"/>
<evidence type="ECO:0000313" key="3">
    <source>
        <dbReference type="EMBL" id="SHL92123.1"/>
    </source>
</evidence>
<organism evidence="3 4">
    <name type="scientific">Bradyrhizobium lablabi</name>
    <dbReference type="NCBI Taxonomy" id="722472"/>
    <lineage>
        <taxon>Bacteria</taxon>
        <taxon>Pseudomonadati</taxon>
        <taxon>Pseudomonadota</taxon>
        <taxon>Alphaproteobacteria</taxon>
        <taxon>Hyphomicrobiales</taxon>
        <taxon>Nitrobacteraceae</taxon>
        <taxon>Bradyrhizobium</taxon>
    </lineage>
</organism>
<dbReference type="EMBL" id="LT670844">
    <property type="protein sequence ID" value="SHL92123.1"/>
    <property type="molecule type" value="Genomic_DNA"/>
</dbReference>
<dbReference type="GO" id="GO:0003700">
    <property type="term" value="F:DNA-binding transcription factor activity"/>
    <property type="evidence" value="ECO:0007669"/>
    <property type="project" value="InterPro"/>
</dbReference>
<dbReference type="Proteomes" id="UP000189935">
    <property type="component" value="Chromosome I"/>
</dbReference>
<keyword evidence="3" id="KW-0238">DNA-binding</keyword>
<dbReference type="InterPro" id="IPR036390">
    <property type="entry name" value="WH_DNA-bd_sf"/>
</dbReference>
<dbReference type="InterPro" id="IPR036388">
    <property type="entry name" value="WH-like_DNA-bd_sf"/>
</dbReference>
<dbReference type="GO" id="GO:0006950">
    <property type="term" value="P:response to stress"/>
    <property type="evidence" value="ECO:0007669"/>
    <property type="project" value="TreeGrafter"/>
</dbReference>
<dbReference type="PANTHER" id="PTHR33164">
    <property type="entry name" value="TRANSCRIPTIONAL REGULATOR, MARR FAMILY"/>
    <property type="match status" value="1"/>
</dbReference>
<dbReference type="GO" id="GO:0003677">
    <property type="term" value="F:DNA binding"/>
    <property type="evidence" value="ECO:0007669"/>
    <property type="project" value="UniProtKB-KW"/>
</dbReference>
<evidence type="ECO:0000259" key="2">
    <source>
        <dbReference type="PROSITE" id="PS50995"/>
    </source>
</evidence>
<feature type="domain" description="HTH marR-type" evidence="2">
    <location>
        <begin position="7"/>
        <end position="143"/>
    </location>
</feature>
<dbReference type="PROSITE" id="PS50995">
    <property type="entry name" value="HTH_MARR_2"/>
    <property type="match status" value="1"/>
</dbReference>
<accession>A0A1M7EKG7</accession>
<name>A0A1M7EKG7_9BRAD</name>
<dbReference type="AlphaFoldDB" id="A0A1M7EKG7"/>
<dbReference type="PANTHER" id="PTHR33164:SF106">
    <property type="entry name" value="TRANSCRIPTIONAL REGULATORY PROTEIN"/>
    <property type="match status" value="1"/>
</dbReference>
<evidence type="ECO:0000313" key="4">
    <source>
        <dbReference type="Proteomes" id="UP000189935"/>
    </source>
</evidence>
<feature type="compositionally biased region" description="Basic and acidic residues" evidence="1">
    <location>
        <begin position="158"/>
        <end position="173"/>
    </location>
</feature>
<dbReference type="InterPro" id="IPR000835">
    <property type="entry name" value="HTH_MarR-typ"/>
</dbReference>
<dbReference type="SUPFAM" id="SSF46785">
    <property type="entry name" value="Winged helix' DNA-binding domain"/>
    <property type="match status" value="1"/>
</dbReference>
<dbReference type="Gene3D" id="1.10.10.10">
    <property type="entry name" value="Winged helix-like DNA-binding domain superfamily/Winged helix DNA-binding domain"/>
    <property type="match status" value="1"/>
</dbReference>
<dbReference type="Pfam" id="PF12802">
    <property type="entry name" value="MarR_2"/>
    <property type="match status" value="1"/>
</dbReference>
<gene>
    <name evidence="3" type="ORF">SAMN05444159_7192</name>
</gene>
<dbReference type="InterPro" id="IPR039422">
    <property type="entry name" value="MarR/SlyA-like"/>
</dbReference>
<protein>
    <submittedName>
        <fullName evidence="3">DNA-binding transcriptional regulator, MarR family</fullName>
    </submittedName>
</protein>
<reference evidence="3 4" key="1">
    <citation type="submission" date="2016-11" db="EMBL/GenBank/DDBJ databases">
        <authorList>
            <person name="Jaros S."/>
            <person name="Januszkiewicz K."/>
            <person name="Wedrychowicz H."/>
        </authorList>
    </citation>
    <scope>NUCLEOTIDE SEQUENCE [LARGE SCALE GENOMIC DNA]</scope>
    <source>
        <strain evidence="3 4">GAS499</strain>
    </source>
</reference>